<dbReference type="EMBL" id="LT546645">
    <property type="protein sequence ID" value="SAI71300.1"/>
    <property type="molecule type" value="Genomic_DNA"/>
</dbReference>
<evidence type="ECO:0000313" key="2">
    <source>
        <dbReference type="Proteomes" id="UP000076825"/>
    </source>
</evidence>
<organism evidence="1 2">
    <name type="scientific">Bordetella trematum</name>
    <dbReference type="NCBI Taxonomy" id="123899"/>
    <lineage>
        <taxon>Bacteria</taxon>
        <taxon>Pseudomonadati</taxon>
        <taxon>Pseudomonadota</taxon>
        <taxon>Betaproteobacteria</taxon>
        <taxon>Burkholderiales</taxon>
        <taxon>Alcaligenaceae</taxon>
        <taxon>Bordetella</taxon>
    </lineage>
</organism>
<dbReference type="Gene3D" id="3.40.630.30">
    <property type="match status" value="1"/>
</dbReference>
<dbReference type="OrthoDB" id="9776898at2"/>
<dbReference type="SUPFAM" id="SSF55729">
    <property type="entry name" value="Acyl-CoA N-acyltransferases (Nat)"/>
    <property type="match status" value="1"/>
</dbReference>
<proteinExistence type="predicted"/>
<dbReference type="PANTHER" id="PTHR47017">
    <property type="entry name" value="ACYL-COA"/>
    <property type="match status" value="1"/>
</dbReference>
<gene>
    <name evidence="1" type="ORF">SAMEA3906487_02716</name>
</gene>
<dbReference type="PATRIC" id="fig|123899.6.peg.2704"/>
<sequence>MTDAYRLQADTPLHDLDPAQWDALAGDHPTLRHGYFSALHDTACASPKTGWTPFFLTLHRDTTLAGVVPLYLKMHSRGEYVFDQGWADAYARHGLRYYPKLLAAVPFTPVPGPRLLAEDDAARGLLAQGLVTLARQIKVSSLHVLFGADADMAALHQAGCLLRQGIQFHWRNAGYAGFEDFLGQFRHDKRKKLRQDRKKVFGQGIRFRHLEGAAIGPREREFFYACYRNTYLAHGNLPYLNPEFFEQLQASQPGALMMVLAEKDGEPLACALNLQSADTLYGRYWGATTYVPGLHFETCYLQAIEYCIRRGLTRFEGGAQGEHKMARGLMPTPTWSAHWLADARFTAAVDDFLQHETAAVNEYLDDLARHTPLRREDDQAG</sequence>
<dbReference type="PANTHER" id="PTHR47017:SF1">
    <property type="entry name" value="ACYL-COA"/>
    <property type="match status" value="1"/>
</dbReference>
<dbReference type="Pfam" id="PF04339">
    <property type="entry name" value="FemAB_like"/>
    <property type="match status" value="1"/>
</dbReference>
<accession>A0A157RRV0</accession>
<dbReference type="STRING" id="123899.SAMEA3906487_02716"/>
<name>A0A157RRV0_9BORD</name>
<dbReference type="KEGG" id="btrm:SAMEA390648702716"/>
<dbReference type="eggNOG" id="COG3146">
    <property type="taxonomic scope" value="Bacteria"/>
</dbReference>
<dbReference type="Proteomes" id="UP000076825">
    <property type="component" value="Chromosome 1"/>
</dbReference>
<dbReference type="AlphaFoldDB" id="A0A157RRV0"/>
<protein>
    <submittedName>
        <fullName evidence="1">Uncharacterized protein conserved in bacteria</fullName>
    </submittedName>
</protein>
<dbReference type="GeneID" id="56590029"/>
<dbReference type="InterPro" id="IPR007434">
    <property type="entry name" value="FemAB-like"/>
</dbReference>
<dbReference type="RefSeq" id="WP_063492077.1">
    <property type="nucleotide sequence ID" value="NZ_CP016340.1"/>
</dbReference>
<keyword evidence="2" id="KW-1185">Reference proteome</keyword>
<evidence type="ECO:0000313" key="1">
    <source>
        <dbReference type="EMBL" id="SAI71300.1"/>
    </source>
</evidence>
<reference evidence="1 2" key="1">
    <citation type="submission" date="2016-04" db="EMBL/GenBank/DDBJ databases">
        <authorList>
            <consortium name="Pathogen Informatics"/>
        </authorList>
    </citation>
    <scope>NUCLEOTIDE SEQUENCE [LARGE SCALE GENOMIC DNA]</scope>
    <source>
        <strain evidence="1 2">H044680328</strain>
    </source>
</reference>
<dbReference type="InterPro" id="IPR016181">
    <property type="entry name" value="Acyl_CoA_acyltransferase"/>
</dbReference>